<comment type="caution">
    <text evidence="1">The sequence shown here is derived from an EMBL/GenBank/DDBJ whole genome shotgun (WGS) entry which is preliminary data.</text>
</comment>
<dbReference type="Proteomes" id="UP001215598">
    <property type="component" value="Unassembled WGS sequence"/>
</dbReference>
<sequence>MPGSALVDSTNPLKRSRSAQFTLSGPAYKKQCSDDRTARCLHVEETSTDLRPPADLEKLLRRLAKSVDYATVKTLKGLVTGREQGVSCLTAMIQSLIEHVQSVVAKRYRGLAVDKKLLQAELYLEWLREYEFVLTAVEPTLKSRPGRRFFSILFHLIDQYISAVDAFQDGWHMSEPCSWVMTLVEEANDSSTDERQEAELDRFDVVMAQALQRYKAERPEYWRLSTAIGDKQETLARGCCLLQEQTGYGEQGYGGSEDMGLSLLFTTRDAMLEWKGQTAKVPENIDSGYETEL</sequence>
<dbReference type="AlphaFoldDB" id="A0AAD7H5L4"/>
<name>A0AAD7H5L4_9AGAR</name>
<protein>
    <submittedName>
        <fullName evidence="1">Uncharacterized protein</fullName>
    </submittedName>
</protein>
<evidence type="ECO:0000313" key="1">
    <source>
        <dbReference type="EMBL" id="KAJ7712444.1"/>
    </source>
</evidence>
<accession>A0AAD7H5L4</accession>
<proteinExistence type="predicted"/>
<keyword evidence="2" id="KW-1185">Reference proteome</keyword>
<evidence type="ECO:0000313" key="2">
    <source>
        <dbReference type="Proteomes" id="UP001215598"/>
    </source>
</evidence>
<dbReference type="EMBL" id="JARKIB010000366">
    <property type="protein sequence ID" value="KAJ7712444.1"/>
    <property type="molecule type" value="Genomic_DNA"/>
</dbReference>
<organism evidence="1 2">
    <name type="scientific">Mycena metata</name>
    <dbReference type="NCBI Taxonomy" id="1033252"/>
    <lineage>
        <taxon>Eukaryota</taxon>
        <taxon>Fungi</taxon>
        <taxon>Dikarya</taxon>
        <taxon>Basidiomycota</taxon>
        <taxon>Agaricomycotina</taxon>
        <taxon>Agaricomycetes</taxon>
        <taxon>Agaricomycetidae</taxon>
        <taxon>Agaricales</taxon>
        <taxon>Marasmiineae</taxon>
        <taxon>Mycenaceae</taxon>
        <taxon>Mycena</taxon>
    </lineage>
</organism>
<gene>
    <name evidence="1" type="ORF">B0H16DRAFT_1624957</name>
</gene>
<reference evidence="1" key="1">
    <citation type="submission" date="2023-03" db="EMBL/GenBank/DDBJ databases">
        <title>Massive genome expansion in bonnet fungi (Mycena s.s.) driven by repeated elements and novel gene families across ecological guilds.</title>
        <authorList>
            <consortium name="Lawrence Berkeley National Laboratory"/>
            <person name="Harder C.B."/>
            <person name="Miyauchi S."/>
            <person name="Viragh M."/>
            <person name="Kuo A."/>
            <person name="Thoen E."/>
            <person name="Andreopoulos B."/>
            <person name="Lu D."/>
            <person name="Skrede I."/>
            <person name="Drula E."/>
            <person name="Henrissat B."/>
            <person name="Morin E."/>
            <person name="Kohler A."/>
            <person name="Barry K."/>
            <person name="LaButti K."/>
            <person name="Morin E."/>
            <person name="Salamov A."/>
            <person name="Lipzen A."/>
            <person name="Mereny Z."/>
            <person name="Hegedus B."/>
            <person name="Baldrian P."/>
            <person name="Stursova M."/>
            <person name="Weitz H."/>
            <person name="Taylor A."/>
            <person name="Grigoriev I.V."/>
            <person name="Nagy L.G."/>
            <person name="Martin F."/>
            <person name="Kauserud H."/>
        </authorList>
    </citation>
    <scope>NUCLEOTIDE SEQUENCE</scope>
    <source>
        <strain evidence="1">CBHHK182m</strain>
    </source>
</reference>